<name>A0A9K3GPJ5_9EUKA</name>
<evidence type="ECO:0000313" key="3">
    <source>
        <dbReference type="Proteomes" id="UP000265618"/>
    </source>
</evidence>
<feature type="region of interest" description="Disordered" evidence="1">
    <location>
        <begin position="1"/>
        <end position="29"/>
    </location>
</feature>
<dbReference type="AlphaFoldDB" id="A0A9K3GPJ5"/>
<feature type="compositionally biased region" description="Low complexity" evidence="1">
    <location>
        <begin position="8"/>
        <end position="18"/>
    </location>
</feature>
<proteinExistence type="predicted"/>
<organism evidence="2 3">
    <name type="scientific">Kipferlia bialata</name>
    <dbReference type="NCBI Taxonomy" id="797122"/>
    <lineage>
        <taxon>Eukaryota</taxon>
        <taxon>Metamonada</taxon>
        <taxon>Carpediemonas-like organisms</taxon>
        <taxon>Kipferlia</taxon>
    </lineage>
</organism>
<dbReference type="EMBL" id="BDIP01005640">
    <property type="protein sequence ID" value="GIQ89985.1"/>
    <property type="molecule type" value="Genomic_DNA"/>
</dbReference>
<keyword evidence="3" id="KW-1185">Reference proteome</keyword>
<comment type="caution">
    <text evidence="2">The sequence shown here is derived from an EMBL/GenBank/DDBJ whole genome shotgun (WGS) entry which is preliminary data.</text>
</comment>
<evidence type="ECO:0000313" key="2">
    <source>
        <dbReference type="EMBL" id="GIQ89985.1"/>
    </source>
</evidence>
<reference evidence="2 3" key="1">
    <citation type="journal article" date="2018" name="PLoS ONE">
        <title>The draft genome of Kipferlia bialata reveals reductive genome evolution in fornicate parasites.</title>
        <authorList>
            <person name="Tanifuji G."/>
            <person name="Takabayashi S."/>
            <person name="Kume K."/>
            <person name="Takagi M."/>
            <person name="Nakayama T."/>
            <person name="Kamikawa R."/>
            <person name="Inagaki Y."/>
            <person name="Hashimoto T."/>
        </authorList>
    </citation>
    <scope>NUCLEOTIDE SEQUENCE [LARGE SCALE GENOMIC DNA]</scope>
    <source>
        <strain evidence="2">NY0173</strain>
    </source>
</reference>
<feature type="non-terminal residue" evidence="2">
    <location>
        <position position="1"/>
    </location>
</feature>
<dbReference type="Proteomes" id="UP000265618">
    <property type="component" value="Unassembled WGS sequence"/>
</dbReference>
<feature type="non-terminal residue" evidence="2">
    <location>
        <position position="297"/>
    </location>
</feature>
<evidence type="ECO:0000256" key="1">
    <source>
        <dbReference type="SAM" id="MobiDB-lite"/>
    </source>
</evidence>
<gene>
    <name evidence="2" type="ORF">KIPB_012613</name>
</gene>
<accession>A0A9K3GPJ5</accession>
<sequence length="297" mass="32302">TPGPGRPTPASLASPPAARKITDEPSQPSLDTCILGGPLNIISLSGDTYRVARPLDKSNIDYLRMILDCIGEWAAGLAALYVQSLPPSDTPPLPFEGSVNHTIVQMSDAASILASPAFDMTHNLRNKKHPFFQWVVSHCINSQGNKIGRASIKLETTIKFFFAVRNNLFHGGATSADEDIALRGLNLRRFQTVFELAERYRSLLHYLSHSPLLKVHVAARHASLDGLMHSFEQSRVVRRVASDLDRMEDRDALDLAGVVLTSVQQGLRQSSGGASDALSVPPPELARLVLTALAPQE</sequence>
<protein>
    <submittedName>
        <fullName evidence="2">Uncharacterized protein</fullName>
    </submittedName>
</protein>